<dbReference type="EMBL" id="NMUH01000319">
    <property type="protein sequence ID" value="MQL76835.1"/>
    <property type="molecule type" value="Genomic_DNA"/>
</dbReference>
<accession>A0A843U0C7</accession>
<reference evidence="3" key="1">
    <citation type="submission" date="2017-07" db="EMBL/GenBank/DDBJ databases">
        <title>Taro Niue Genome Assembly and Annotation.</title>
        <authorList>
            <person name="Atibalentja N."/>
            <person name="Keating K."/>
            <person name="Fields C.J."/>
        </authorList>
    </citation>
    <scope>NUCLEOTIDE SEQUENCE</scope>
    <source>
        <strain evidence="3">Niue_2</strain>
        <tissue evidence="3">Leaf</tissue>
    </source>
</reference>
<comment type="caution">
    <text evidence="3">The sequence shown here is derived from an EMBL/GenBank/DDBJ whole genome shotgun (WGS) entry which is preliminary data.</text>
</comment>
<dbReference type="PANTHER" id="PTHR33623:SF5">
    <property type="entry name" value="HISTONE-LYSINE N-METHYLTRANSFERASE SETD1B-LIKE PROTEIN"/>
    <property type="match status" value="1"/>
</dbReference>
<feature type="compositionally biased region" description="Basic residues" evidence="1">
    <location>
        <begin position="112"/>
        <end position="125"/>
    </location>
</feature>
<feature type="region of interest" description="Disordered" evidence="1">
    <location>
        <begin position="498"/>
        <end position="528"/>
    </location>
</feature>
<gene>
    <name evidence="3" type="ORF">Taro_009238</name>
</gene>
<feature type="region of interest" description="Disordered" evidence="1">
    <location>
        <begin position="196"/>
        <end position="224"/>
    </location>
</feature>
<feature type="compositionally biased region" description="Low complexity" evidence="1">
    <location>
        <begin position="196"/>
        <end position="205"/>
    </location>
</feature>
<protein>
    <recommendedName>
        <fullName evidence="5">DUF4378 domain-containing protein</fullName>
    </recommendedName>
</protein>
<dbReference type="AlphaFoldDB" id="A0A843U0C7"/>
<keyword evidence="2" id="KW-1133">Transmembrane helix</keyword>
<organism evidence="3 4">
    <name type="scientific">Colocasia esculenta</name>
    <name type="common">Wild taro</name>
    <name type="synonym">Arum esculentum</name>
    <dbReference type="NCBI Taxonomy" id="4460"/>
    <lineage>
        <taxon>Eukaryota</taxon>
        <taxon>Viridiplantae</taxon>
        <taxon>Streptophyta</taxon>
        <taxon>Embryophyta</taxon>
        <taxon>Tracheophyta</taxon>
        <taxon>Spermatophyta</taxon>
        <taxon>Magnoliopsida</taxon>
        <taxon>Liliopsida</taxon>
        <taxon>Araceae</taxon>
        <taxon>Aroideae</taxon>
        <taxon>Colocasieae</taxon>
        <taxon>Colocasia</taxon>
    </lineage>
</organism>
<name>A0A843U0C7_COLES</name>
<sequence length="663" mass="74136">PPNPGISKLTLLRSPTFLSFPSSFSSHVVFSQNPLFLPCALPKVGGYSVFYLSFLYVSPLLAVWWPVLSAMAGRHLHELLREEQEPFALNRFIDERRCQLRRPPSGNPPPSRLHRHTHPHTHHRLQIKRHVPDVLEHRAFSPSALVKSPSSPFIPRRDPFDAKRSPLLHLPVEKSPSSASRITAALLLEAAMRIQKQQEQEQQQQGRKKRRKRRKKKETDNPSRRFGLGFLACVLKRLVVGKRQRGITGEGEAEPPFDVPAKDLLKWEARYGENAVERAVHGARHQQKEADLDMGDPHYGSKTDQEQRKGGEGKSPQRPTCRRCGIPECPQSDGGSVSGRASTPAGRPCTSSPPRTQLQPSSPTPPPRDPSPELQTPAASPDRRRTERQLFGGTGADGRPETSYYEEKKEQFSPVSVLDPPSDEEDHHHHHHHHHATELDAQVEQQEQQAVKEDDEEAAAADVDSFQHSLAVVQRAKQQLLSRLRRFERLAELDPVELERRLAEEDDEDEEEEDEDAGDSDGRPEAVGCLQDGGEAEAPEVCELVRAVLGLPGGASRKIPADTRRLVLDLAEEERRGVFWGAVAGPPDGVERTAEGVRRRFEAWKGVESDTIDMMVGMDLRQEGGDGWRRFPDEVSEAAAEVEAAAFASLVDELMDELMGYLN</sequence>
<keyword evidence="2" id="KW-0812">Transmembrane</keyword>
<proteinExistence type="predicted"/>
<dbReference type="OrthoDB" id="1933580at2759"/>
<keyword evidence="2" id="KW-0472">Membrane</keyword>
<feature type="region of interest" description="Disordered" evidence="1">
    <location>
        <begin position="99"/>
        <end position="125"/>
    </location>
</feature>
<evidence type="ECO:0000256" key="1">
    <source>
        <dbReference type="SAM" id="MobiDB-lite"/>
    </source>
</evidence>
<evidence type="ECO:0000313" key="4">
    <source>
        <dbReference type="Proteomes" id="UP000652761"/>
    </source>
</evidence>
<feature type="compositionally biased region" description="Low complexity" evidence="1">
    <location>
        <begin position="352"/>
        <end position="361"/>
    </location>
</feature>
<evidence type="ECO:0000313" key="3">
    <source>
        <dbReference type="EMBL" id="MQL76835.1"/>
    </source>
</evidence>
<feature type="compositionally biased region" description="Basic and acidic residues" evidence="1">
    <location>
        <begin position="279"/>
        <end position="312"/>
    </location>
</feature>
<keyword evidence="4" id="KW-1185">Reference proteome</keyword>
<feature type="compositionally biased region" description="Acidic residues" evidence="1">
    <location>
        <begin position="504"/>
        <end position="519"/>
    </location>
</feature>
<evidence type="ECO:0008006" key="5">
    <source>
        <dbReference type="Google" id="ProtNLM"/>
    </source>
</evidence>
<evidence type="ECO:0000256" key="2">
    <source>
        <dbReference type="SAM" id="Phobius"/>
    </source>
</evidence>
<feature type="region of interest" description="Disordered" evidence="1">
    <location>
        <begin position="279"/>
        <end position="462"/>
    </location>
</feature>
<feature type="transmembrane region" description="Helical" evidence="2">
    <location>
        <begin position="49"/>
        <end position="68"/>
    </location>
</feature>
<feature type="non-terminal residue" evidence="3">
    <location>
        <position position="1"/>
    </location>
</feature>
<feature type="compositionally biased region" description="Low complexity" evidence="1">
    <location>
        <begin position="440"/>
        <end position="449"/>
    </location>
</feature>
<dbReference type="PANTHER" id="PTHR33623">
    <property type="entry name" value="OS04G0572500 PROTEIN"/>
    <property type="match status" value="1"/>
</dbReference>
<feature type="compositionally biased region" description="Basic residues" evidence="1">
    <location>
        <begin position="206"/>
        <end position="216"/>
    </location>
</feature>
<dbReference type="Proteomes" id="UP000652761">
    <property type="component" value="Unassembled WGS sequence"/>
</dbReference>